<dbReference type="NCBIfam" id="TIGR00732">
    <property type="entry name" value="dprA"/>
    <property type="match status" value="1"/>
</dbReference>
<dbReference type="PANTHER" id="PTHR43022:SF1">
    <property type="entry name" value="PROTEIN SMF"/>
    <property type="match status" value="1"/>
</dbReference>
<accession>Q01N67</accession>
<dbReference type="PANTHER" id="PTHR43022">
    <property type="entry name" value="PROTEIN SMF"/>
    <property type="match status" value="1"/>
</dbReference>
<evidence type="ECO:0000313" key="4">
    <source>
        <dbReference type="EMBL" id="ABJ83389.1"/>
    </source>
</evidence>
<dbReference type="Gene3D" id="3.40.50.450">
    <property type="match status" value="1"/>
</dbReference>
<dbReference type="STRING" id="234267.Acid_2400"/>
<dbReference type="eggNOG" id="COG0758">
    <property type="taxonomic scope" value="Bacteria"/>
</dbReference>
<evidence type="ECO:0000259" key="3">
    <source>
        <dbReference type="Pfam" id="PF17782"/>
    </source>
</evidence>
<dbReference type="InterPro" id="IPR057666">
    <property type="entry name" value="DrpA_SLOG"/>
</dbReference>
<dbReference type="InParanoid" id="Q01N67"/>
<evidence type="ECO:0000256" key="1">
    <source>
        <dbReference type="ARBA" id="ARBA00006525"/>
    </source>
</evidence>
<feature type="domain" description="Smf/DprA SLOG" evidence="2">
    <location>
        <begin position="85"/>
        <end position="293"/>
    </location>
</feature>
<dbReference type="FunCoup" id="Q01N67">
    <property type="interactions" value="393"/>
</dbReference>
<reference evidence="4" key="1">
    <citation type="submission" date="2006-10" db="EMBL/GenBank/DDBJ databases">
        <title>Complete sequence of Solibacter usitatus Ellin6076.</title>
        <authorList>
            <consortium name="US DOE Joint Genome Institute"/>
            <person name="Copeland A."/>
            <person name="Lucas S."/>
            <person name="Lapidus A."/>
            <person name="Barry K."/>
            <person name="Detter J.C."/>
            <person name="Glavina del Rio T."/>
            <person name="Hammon N."/>
            <person name="Israni S."/>
            <person name="Dalin E."/>
            <person name="Tice H."/>
            <person name="Pitluck S."/>
            <person name="Thompson L.S."/>
            <person name="Brettin T."/>
            <person name="Bruce D."/>
            <person name="Han C."/>
            <person name="Tapia R."/>
            <person name="Gilna P."/>
            <person name="Schmutz J."/>
            <person name="Larimer F."/>
            <person name="Land M."/>
            <person name="Hauser L."/>
            <person name="Kyrpides N."/>
            <person name="Mikhailova N."/>
            <person name="Janssen P.H."/>
            <person name="Kuske C.R."/>
            <person name="Richardson P."/>
        </authorList>
    </citation>
    <scope>NUCLEOTIDE SEQUENCE</scope>
    <source>
        <strain evidence="4">Ellin6076</strain>
    </source>
</reference>
<feature type="domain" description="DprA winged helix" evidence="3">
    <location>
        <begin position="327"/>
        <end position="385"/>
    </location>
</feature>
<dbReference type="HOGENOM" id="CLU_029601_1_1_0"/>
<dbReference type="Pfam" id="PF02481">
    <property type="entry name" value="DNA_processg_A"/>
    <property type="match status" value="1"/>
</dbReference>
<sequence>MQPPILSREEELHWLALKLVPGLGARTSGKLLDRFRTPQAIFRASRTELEAAGLSGAVAQSVASGCTFEDAAQQQERMFQSGAVLVTIGDPRYPRPLREIFDPPILLFARGRVDLLQTLALGVVGTRRPTPYGLAVAERLAADLAHAGLTIVSGMARGIDTAAHKGALARGGDTIAVLGCGVDVVYPMENRKLAADLAVKGLIVAEFPMGAVAFPQNFPIRNRIISGLSLGVLVVEGAQYSGSAITAKLAIDQGREVFACPGNITSKLSWGPNLLIKQGARLVQDWNDVVAELPPESRRQLIDRGRRRLLGDGSASLDETQASLLSDPAPELGTVSRRTLEVLQVDNSIHLDDLLEKVEDTSPSELIAALFELEMLGLVKQLPGKNFVKVW</sequence>
<dbReference type="InterPro" id="IPR010994">
    <property type="entry name" value="RuvA_2-like"/>
</dbReference>
<proteinExistence type="inferred from homology"/>
<name>Q01N67_SOLUE</name>
<dbReference type="eggNOG" id="COG0322">
    <property type="taxonomic scope" value="Bacteria"/>
</dbReference>
<dbReference type="KEGG" id="sus:Acid_2400"/>
<dbReference type="InterPro" id="IPR003488">
    <property type="entry name" value="DprA"/>
</dbReference>
<comment type="similarity">
    <text evidence="1">Belongs to the DprA/Smf family.</text>
</comment>
<dbReference type="AlphaFoldDB" id="Q01N67"/>
<evidence type="ECO:0000259" key="2">
    <source>
        <dbReference type="Pfam" id="PF02481"/>
    </source>
</evidence>
<dbReference type="Pfam" id="PF17782">
    <property type="entry name" value="WHD_DprA"/>
    <property type="match status" value="1"/>
</dbReference>
<dbReference type="OrthoDB" id="9785707at2"/>
<dbReference type="Gene3D" id="1.10.10.10">
    <property type="entry name" value="Winged helix-like DNA-binding domain superfamily/Winged helix DNA-binding domain"/>
    <property type="match status" value="1"/>
</dbReference>
<dbReference type="InterPro" id="IPR036388">
    <property type="entry name" value="WH-like_DNA-bd_sf"/>
</dbReference>
<gene>
    <name evidence="4" type="ordered locus">Acid_2400</name>
</gene>
<dbReference type="EMBL" id="CP000473">
    <property type="protein sequence ID" value="ABJ83389.1"/>
    <property type="molecule type" value="Genomic_DNA"/>
</dbReference>
<dbReference type="GO" id="GO:0009294">
    <property type="term" value="P:DNA-mediated transformation"/>
    <property type="evidence" value="ECO:0007669"/>
    <property type="project" value="InterPro"/>
</dbReference>
<dbReference type="InterPro" id="IPR041614">
    <property type="entry name" value="DprA_WH"/>
</dbReference>
<organism evidence="4">
    <name type="scientific">Solibacter usitatus (strain Ellin6076)</name>
    <dbReference type="NCBI Taxonomy" id="234267"/>
    <lineage>
        <taxon>Bacteria</taxon>
        <taxon>Pseudomonadati</taxon>
        <taxon>Acidobacteriota</taxon>
        <taxon>Terriglobia</taxon>
        <taxon>Bryobacterales</taxon>
        <taxon>Solibacteraceae</taxon>
        <taxon>Candidatus Solibacter</taxon>
    </lineage>
</organism>
<protein>
    <submittedName>
        <fullName evidence="4">DNA protecting protein DprA</fullName>
    </submittedName>
</protein>
<dbReference type="SUPFAM" id="SSF47781">
    <property type="entry name" value="RuvA domain 2-like"/>
    <property type="match status" value="1"/>
</dbReference>
<dbReference type="SUPFAM" id="SSF102405">
    <property type="entry name" value="MCP/YpsA-like"/>
    <property type="match status" value="1"/>
</dbReference>